<dbReference type="EMBL" id="AQGS01000041">
    <property type="protein sequence ID" value="EPS44633.1"/>
    <property type="molecule type" value="Genomic_DNA"/>
</dbReference>
<sequence length="322" mass="35064">MTQIRSIFWFSIFVLFASFEPSLGLAIDKTARRYESFASSIIPRNIYAAGHSLYKRIPKIIFSSSTSVSTSSSITITIGGKKETTTSQDSTKYSGSPTLGNTAGHVSLSQVAGLVSNTKKSTCKGKGGIVSFKAETTETEKGSSFKSSCSVKSTTNGILTSLVPKKCSSPTVGIYWDPVLKTAVRKVNDCNVKQQTFVYRDPELGKDVALYQKGDFTIRRFYEGDSTYKSIAYFVGCATNGTPAQLGTSKKRKLMHRAVEKRGFFRGNTKDPIWNCSTPNADTVGGPKDSFMFAPANVGECLVIMASRECLNQDSVAFFWLG</sequence>
<feature type="signal peptide" evidence="1">
    <location>
        <begin position="1"/>
        <end position="24"/>
    </location>
</feature>
<evidence type="ECO:0000256" key="1">
    <source>
        <dbReference type="SAM" id="SignalP"/>
    </source>
</evidence>
<keyword evidence="1" id="KW-0732">Signal</keyword>
<dbReference type="AlphaFoldDB" id="S8BYS4"/>
<gene>
    <name evidence="2" type="ORF">H072_1399</name>
</gene>
<dbReference type="OrthoDB" id="5352974at2759"/>
<evidence type="ECO:0000313" key="3">
    <source>
        <dbReference type="Proteomes" id="UP000015100"/>
    </source>
</evidence>
<dbReference type="Proteomes" id="UP000015100">
    <property type="component" value="Unassembled WGS sequence"/>
</dbReference>
<evidence type="ECO:0008006" key="4">
    <source>
        <dbReference type="Google" id="ProtNLM"/>
    </source>
</evidence>
<dbReference type="HOGENOM" id="CLU_863360_0_0_1"/>
<name>S8BYS4_DACHA</name>
<organism evidence="2 3">
    <name type="scientific">Dactylellina haptotyla (strain CBS 200.50)</name>
    <name type="common">Nematode-trapping fungus</name>
    <name type="synonym">Monacrosporium haptotylum</name>
    <dbReference type="NCBI Taxonomy" id="1284197"/>
    <lineage>
        <taxon>Eukaryota</taxon>
        <taxon>Fungi</taxon>
        <taxon>Dikarya</taxon>
        <taxon>Ascomycota</taxon>
        <taxon>Pezizomycotina</taxon>
        <taxon>Orbiliomycetes</taxon>
        <taxon>Orbiliales</taxon>
        <taxon>Orbiliaceae</taxon>
        <taxon>Dactylellina</taxon>
    </lineage>
</organism>
<comment type="caution">
    <text evidence="2">The sequence shown here is derived from an EMBL/GenBank/DDBJ whole genome shotgun (WGS) entry which is preliminary data.</text>
</comment>
<feature type="chain" id="PRO_5004548693" description="Ecp2 effector protein domain-containing protein" evidence="1">
    <location>
        <begin position="25"/>
        <end position="322"/>
    </location>
</feature>
<protein>
    <recommendedName>
        <fullName evidence="4">Ecp2 effector protein domain-containing protein</fullName>
    </recommendedName>
</protein>
<dbReference type="OMA" id="GPKDSFM"/>
<accession>S8BYS4</accession>
<proteinExistence type="predicted"/>
<evidence type="ECO:0000313" key="2">
    <source>
        <dbReference type="EMBL" id="EPS44633.1"/>
    </source>
</evidence>
<reference evidence="3" key="2">
    <citation type="submission" date="2013-04" db="EMBL/GenBank/DDBJ databases">
        <title>Genomic mechanisms accounting for the adaptation to parasitism in nematode-trapping fungi.</title>
        <authorList>
            <person name="Ahren D.G."/>
        </authorList>
    </citation>
    <scope>NUCLEOTIDE SEQUENCE [LARGE SCALE GENOMIC DNA]</scope>
    <source>
        <strain evidence="3">CBS 200.50</strain>
    </source>
</reference>
<reference evidence="2 3" key="1">
    <citation type="journal article" date="2013" name="PLoS Genet.">
        <title>Genomic mechanisms accounting for the adaptation to parasitism in nematode-trapping fungi.</title>
        <authorList>
            <person name="Meerupati T."/>
            <person name="Andersson K.M."/>
            <person name="Friman E."/>
            <person name="Kumar D."/>
            <person name="Tunlid A."/>
            <person name="Ahren D."/>
        </authorList>
    </citation>
    <scope>NUCLEOTIDE SEQUENCE [LARGE SCALE GENOMIC DNA]</scope>
    <source>
        <strain evidence="2 3">CBS 200.50</strain>
    </source>
</reference>
<keyword evidence="3" id="KW-1185">Reference proteome</keyword>